<protein>
    <submittedName>
        <fullName evidence="5">SDR family oxidoreductase</fullName>
    </submittedName>
</protein>
<dbReference type="PANTHER" id="PTHR44196:SF1">
    <property type="entry name" value="DEHYDROGENASE_REDUCTASE SDR FAMILY MEMBER 7B"/>
    <property type="match status" value="1"/>
</dbReference>
<dbReference type="SUPFAM" id="SSF51735">
    <property type="entry name" value="NAD(P)-binding Rossmann-fold domains"/>
    <property type="match status" value="1"/>
</dbReference>
<gene>
    <name evidence="5" type="ORF">V3330_09155</name>
</gene>
<dbReference type="InterPro" id="IPR057326">
    <property type="entry name" value="KR_dom"/>
</dbReference>
<organism evidence="5 6">
    <name type="scientific">Elongatibacter sediminis</name>
    <dbReference type="NCBI Taxonomy" id="3119006"/>
    <lineage>
        <taxon>Bacteria</taxon>
        <taxon>Pseudomonadati</taxon>
        <taxon>Pseudomonadota</taxon>
        <taxon>Gammaproteobacteria</taxon>
        <taxon>Chromatiales</taxon>
        <taxon>Wenzhouxiangellaceae</taxon>
        <taxon>Elongatibacter</taxon>
    </lineage>
</organism>
<comment type="similarity">
    <text evidence="1 3">Belongs to the short-chain dehydrogenases/reductases (SDR) family.</text>
</comment>
<keyword evidence="2" id="KW-0560">Oxidoreductase</keyword>
<accession>A0AAW9RJT3</accession>
<evidence type="ECO:0000313" key="5">
    <source>
        <dbReference type="EMBL" id="MEJ8567791.1"/>
    </source>
</evidence>
<dbReference type="PANTHER" id="PTHR44196">
    <property type="entry name" value="DEHYDROGENASE/REDUCTASE SDR FAMILY MEMBER 7B"/>
    <property type="match status" value="1"/>
</dbReference>
<dbReference type="PROSITE" id="PS00061">
    <property type="entry name" value="ADH_SHORT"/>
    <property type="match status" value="1"/>
</dbReference>
<dbReference type="InterPro" id="IPR002347">
    <property type="entry name" value="SDR_fam"/>
</dbReference>
<dbReference type="InterPro" id="IPR020904">
    <property type="entry name" value="Sc_DH/Rdtase_CS"/>
</dbReference>
<dbReference type="PRINTS" id="PR00080">
    <property type="entry name" value="SDRFAMILY"/>
</dbReference>
<evidence type="ECO:0000256" key="2">
    <source>
        <dbReference type="ARBA" id="ARBA00023002"/>
    </source>
</evidence>
<dbReference type="NCBIfam" id="NF006565">
    <property type="entry name" value="PRK09072.1"/>
    <property type="match status" value="1"/>
</dbReference>
<keyword evidence="6" id="KW-1185">Reference proteome</keyword>
<dbReference type="PRINTS" id="PR00081">
    <property type="entry name" value="GDHRDH"/>
</dbReference>
<evidence type="ECO:0000259" key="4">
    <source>
        <dbReference type="SMART" id="SM00822"/>
    </source>
</evidence>
<dbReference type="EMBL" id="JAZHOG010000005">
    <property type="protein sequence ID" value="MEJ8567791.1"/>
    <property type="molecule type" value="Genomic_DNA"/>
</dbReference>
<evidence type="ECO:0000256" key="1">
    <source>
        <dbReference type="ARBA" id="ARBA00006484"/>
    </source>
</evidence>
<dbReference type="Proteomes" id="UP001359886">
    <property type="component" value="Unassembled WGS sequence"/>
</dbReference>
<dbReference type="CDD" id="cd05233">
    <property type="entry name" value="SDR_c"/>
    <property type="match status" value="1"/>
</dbReference>
<dbReference type="Pfam" id="PF00106">
    <property type="entry name" value="adh_short"/>
    <property type="match status" value="1"/>
</dbReference>
<proteinExistence type="inferred from homology"/>
<reference evidence="5 6" key="1">
    <citation type="submission" date="2024-02" db="EMBL/GenBank/DDBJ databases">
        <title>A novel Wenzhouxiangellaceae bacterium, isolated from coastal sediments.</title>
        <authorList>
            <person name="Du Z.-J."/>
            <person name="Ye Y.-Q."/>
            <person name="Zhang X.-Y."/>
        </authorList>
    </citation>
    <scope>NUCLEOTIDE SEQUENCE [LARGE SCALE GENOMIC DNA]</scope>
    <source>
        <strain evidence="5 6">CH-27</strain>
    </source>
</reference>
<comment type="caution">
    <text evidence="5">The sequence shown here is derived from an EMBL/GenBank/DDBJ whole genome shotgun (WGS) entry which is preliminary data.</text>
</comment>
<dbReference type="Gene3D" id="3.40.50.720">
    <property type="entry name" value="NAD(P)-binding Rossmann-like Domain"/>
    <property type="match status" value="1"/>
</dbReference>
<dbReference type="GO" id="GO:0016491">
    <property type="term" value="F:oxidoreductase activity"/>
    <property type="evidence" value="ECO:0007669"/>
    <property type="project" value="UniProtKB-KW"/>
</dbReference>
<feature type="domain" description="Ketoreductase" evidence="4">
    <location>
        <begin position="6"/>
        <end position="181"/>
    </location>
</feature>
<dbReference type="GO" id="GO:0016020">
    <property type="term" value="C:membrane"/>
    <property type="evidence" value="ECO:0007669"/>
    <property type="project" value="TreeGrafter"/>
</dbReference>
<dbReference type="RefSeq" id="WP_354695115.1">
    <property type="nucleotide sequence ID" value="NZ_JAZHOG010000005.1"/>
</dbReference>
<dbReference type="InterPro" id="IPR036291">
    <property type="entry name" value="NAD(P)-bd_dom_sf"/>
</dbReference>
<sequence length="260" mass="28346">MNVENTKALLTGASGGIGRAIANRLAQGGALLTLVGRNQETLQDLNRSLPGKHRVLVADITTQTGRAAVLEHARAQETAMLINAAGVMDFQFVEQQSSACIEQMITTNMLAPVLLCHSLIPVLRQHEQAAIVNIGSIYGSIGHPGFSAYCASKFGLRGFTEALQRELADSPIRVLYLAPRATLTDLNTRAVDDLNKALGNSVDRPEQVAEELMNVLARSRRQRFMGWPENLFVRLNGLFPGLVHNALVRKLAIIRHHAQT</sequence>
<dbReference type="SMART" id="SM00822">
    <property type="entry name" value="PKS_KR"/>
    <property type="match status" value="1"/>
</dbReference>
<evidence type="ECO:0000313" key="6">
    <source>
        <dbReference type="Proteomes" id="UP001359886"/>
    </source>
</evidence>
<evidence type="ECO:0000256" key="3">
    <source>
        <dbReference type="RuleBase" id="RU000363"/>
    </source>
</evidence>
<dbReference type="AlphaFoldDB" id="A0AAW9RJT3"/>
<name>A0AAW9RJT3_9GAMM</name>